<accession>A0A348W7E9</accession>
<feature type="non-terminal residue" evidence="1">
    <location>
        <position position="25"/>
    </location>
</feature>
<gene>
    <name evidence="1" type="ORF">DCS45_01120</name>
</gene>
<organism evidence="1 2">
    <name type="scientific">Roseovarius nubinhibens</name>
    <dbReference type="NCBI Taxonomy" id="314263"/>
    <lineage>
        <taxon>Bacteria</taxon>
        <taxon>Pseudomonadati</taxon>
        <taxon>Pseudomonadota</taxon>
        <taxon>Alphaproteobacteria</taxon>
        <taxon>Rhodobacterales</taxon>
        <taxon>Roseobacteraceae</taxon>
        <taxon>Roseovarius</taxon>
    </lineage>
</organism>
<dbReference type="EMBL" id="DMVW01000016">
    <property type="protein sequence ID" value="HAR50461.1"/>
    <property type="molecule type" value="Genomic_DNA"/>
</dbReference>
<dbReference type="Proteomes" id="UP000264719">
    <property type="component" value="Unassembled WGS sequence"/>
</dbReference>
<reference evidence="1 2" key="1">
    <citation type="journal article" date="2018" name="Nat. Biotechnol.">
        <title>A standardized bacterial taxonomy based on genome phylogeny substantially revises the tree of life.</title>
        <authorList>
            <person name="Parks D.H."/>
            <person name="Chuvochina M."/>
            <person name="Waite D.W."/>
            <person name="Rinke C."/>
            <person name="Skarshewski A."/>
            <person name="Chaumeil P.A."/>
            <person name="Hugenholtz P."/>
        </authorList>
    </citation>
    <scope>NUCLEOTIDE SEQUENCE [LARGE SCALE GENOMIC DNA]</scope>
    <source>
        <strain evidence="1">UBA9169</strain>
    </source>
</reference>
<sequence length="25" mass="2396">MEAKMTVDKVALITAGGSGMGADAA</sequence>
<comment type="caution">
    <text evidence="1">The sequence shown here is derived from an EMBL/GenBank/DDBJ whole genome shotgun (WGS) entry which is preliminary data.</text>
</comment>
<protein>
    <submittedName>
        <fullName evidence="1">3-oxoacyl-ACP reductase</fullName>
    </submittedName>
</protein>
<evidence type="ECO:0000313" key="2">
    <source>
        <dbReference type="Proteomes" id="UP000264719"/>
    </source>
</evidence>
<dbReference type="AlphaFoldDB" id="A0A348W7E9"/>
<name>A0A348W7E9_9RHOB</name>
<evidence type="ECO:0000313" key="1">
    <source>
        <dbReference type="EMBL" id="HAR50461.1"/>
    </source>
</evidence>
<proteinExistence type="predicted"/>